<dbReference type="Proteomes" id="UP001152755">
    <property type="component" value="Unassembled WGS sequence"/>
</dbReference>
<organism evidence="5 6">
    <name type="scientific">Speluncibacter jeojiensis</name>
    <dbReference type="NCBI Taxonomy" id="2710754"/>
    <lineage>
        <taxon>Bacteria</taxon>
        <taxon>Bacillati</taxon>
        <taxon>Actinomycetota</taxon>
        <taxon>Actinomycetes</taxon>
        <taxon>Mycobacteriales</taxon>
        <taxon>Speluncibacteraceae</taxon>
        <taxon>Speluncibacter</taxon>
    </lineage>
</organism>
<evidence type="ECO:0000256" key="1">
    <source>
        <dbReference type="ARBA" id="ARBA00023015"/>
    </source>
</evidence>
<proteinExistence type="predicted"/>
<dbReference type="EMBL" id="JANRHA010000006">
    <property type="protein sequence ID" value="MDG3014931.1"/>
    <property type="molecule type" value="Genomic_DNA"/>
</dbReference>
<keyword evidence="6" id="KW-1185">Reference proteome</keyword>
<dbReference type="Gene3D" id="1.10.10.60">
    <property type="entry name" value="Homeodomain-like"/>
    <property type="match status" value="1"/>
</dbReference>
<evidence type="ECO:0000313" key="6">
    <source>
        <dbReference type="Proteomes" id="UP001152755"/>
    </source>
</evidence>
<protein>
    <submittedName>
        <fullName evidence="5">AraC family transcriptional regulator</fullName>
    </submittedName>
</protein>
<evidence type="ECO:0000259" key="4">
    <source>
        <dbReference type="PROSITE" id="PS01124"/>
    </source>
</evidence>
<keyword evidence="1" id="KW-0805">Transcription regulation</keyword>
<dbReference type="GO" id="GO:0005829">
    <property type="term" value="C:cytosol"/>
    <property type="evidence" value="ECO:0007669"/>
    <property type="project" value="TreeGrafter"/>
</dbReference>
<keyword evidence="3" id="KW-0804">Transcription</keyword>
<dbReference type="Pfam" id="PF12833">
    <property type="entry name" value="HTH_18"/>
    <property type="match status" value="1"/>
</dbReference>
<feature type="domain" description="HTH araC/xylS-type" evidence="4">
    <location>
        <begin position="238"/>
        <end position="341"/>
    </location>
</feature>
<evidence type="ECO:0000256" key="3">
    <source>
        <dbReference type="ARBA" id="ARBA00023163"/>
    </source>
</evidence>
<dbReference type="InterPro" id="IPR009057">
    <property type="entry name" value="Homeodomain-like_sf"/>
</dbReference>
<dbReference type="SMART" id="SM00342">
    <property type="entry name" value="HTH_ARAC"/>
    <property type="match status" value="1"/>
</dbReference>
<dbReference type="PROSITE" id="PS01124">
    <property type="entry name" value="HTH_ARAC_FAMILY_2"/>
    <property type="match status" value="1"/>
</dbReference>
<dbReference type="Pfam" id="PF12625">
    <property type="entry name" value="Arabinose_bd"/>
    <property type="match status" value="1"/>
</dbReference>
<dbReference type="GO" id="GO:0000976">
    <property type="term" value="F:transcription cis-regulatory region binding"/>
    <property type="evidence" value="ECO:0007669"/>
    <property type="project" value="TreeGrafter"/>
</dbReference>
<evidence type="ECO:0000313" key="5">
    <source>
        <dbReference type="EMBL" id="MDG3014931.1"/>
    </source>
</evidence>
<dbReference type="InterPro" id="IPR018060">
    <property type="entry name" value="HTH_AraC"/>
</dbReference>
<gene>
    <name evidence="5" type="ORF">NVS88_10215</name>
</gene>
<dbReference type="InterPro" id="IPR032687">
    <property type="entry name" value="AraC-type_N"/>
</dbReference>
<dbReference type="RefSeq" id="WP_277834002.1">
    <property type="nucleotide sequence ID" value="NZ_JAAIVF010000005.1"/>
</dbReference>
<reference evidence="5" key="1">
    <citation type="submission" date="2022-08" db="EMBL/GenBank/DDBJ databases">
        <title>Genome analysis of Corynebacteriales strain.</title>
        <authorList>
            <person name="Lee S.D."/>
        </authorList>
    </citation>
    <scope>NUCLEOTIDE SEQUENCE</scope>
    <source>
        <strain evidence="5">D3-21</strain>
    </source>
</reference>
<dbReference type="PANTHER" id="PTHR47894:SF1">
    <property type="entry name" value="HTH-TYPE TRANSCRIPTIONAL REGULATOR VQSM"/>
    <property type="match status" value="1"/>
</dbReference>
<name>A0A9X4RHD0_9ACTN</name>
<keyword evidence="2" id="KW-0238">DNA-binding</keyword>
<comment type="caution">
    <text evidence="5">The sequence shown here is derived from an EMBL/GenBank/DDBJ whole genome shotgun (WGS) entry which is preliminary data.</text>
</comment>
<dbReference type="AlphaFoldDB" id="A0A9X4RHD0"/>
<sequence length="341" mass="37737">MAAPAIPISFVTRLLDVTARQGDDLDPALAAAAIDRAQLLDPAARLTSEQMARFVQVGWEITDDELFGLGLAPVPRGTFQLLCFALIHAPDLGTAWRRMAGFLPALPSSSPVKMTFGDERVRIEFDTRGMRTVDETTELVCDFGLMVIHRFAAWLIGQRIRPLAVELPYVDPDPVMAAAYTAMFGVPVDFARPVAAVEFDTALLDCPIVQDEETLTDYLRHSPGRLFAERDYDTGVSARVRKLLETGLQTDPESGSRGRFASAATIAARLSISEPHLRRLLRQEGTTINQLREEVLRDKAIAALMRGDSVEHISDRLGFSEPSAFRRAFKRWTGRPPGAYR</sequence>
<dbReference type="SUPFAM" id="SSF46689">
    <property type="entry name" value="Homeodomain-like"/>
    <property type="match status" value="1"/>
</dbReference>
<dbReference type="PANTHER" id="PTHR47894">
    <property type="entry name" value="HTH-TYPE TRANSCRIPTIONAL REGULATOR GADX"/>
    <property type="match status" value="1"/>
</dbReference>
<evidence type="ECO:0000256" key="2">
    <source>
        <dbReference type="ARBA" id="ARBA00023125"/>
    </source>
</evidence>
<dbReference type="GO" id="GO:0003700">
    <property type="term" value="F:DNA-binding transcription factor activity"/>
    <property type="evidence" value="ECO:0007669"/>
    <property type="project" value="InterPro"/>
</dbReference>
<accession>A0A9X4RHD0</accession>